<dbReference type="InterPro" id="IPR009057">
    <property type="entry name" value="Homeodomain-like_sf"/>
</dbReference>
<dbReference type="GO" id="GO:0003677">
    <property type="term" value="F:DNA binding"/>
    <property type="evidence" value="ECO:0007669"/>
    <property type="project" value="UniProtKB-KW"/>
</dbReference>
<keyword evidence="7" id="KW-1185">Reference proteome</keyword>
<feature type="domain" description="HTH tetR-type" evidence="5">
    <location>
        <begin position="50"/>
        <end position="91"/>
    </location>
</feature>
<evidence type="ECO:0000256" key="3">
    <source>
        <dbReference type="ARBA" id="ARBA00023163"/>
    </source>
</evidence>
<dbReference type="Pfam" id="PF00440">
    <property type="entry name" value="TetR_N"/>
    <property type="match status" value="1"/>
</dbReference>
<dbReference type="EMBL" id="BOOO01000017">
    <property type="protein sequence ID" value="GII30048.1"/>
    <property type="molecule type" value="Genomic_DNA"/>
</dbReference>
<gene>
    <name evidence="6" type="ORF">Pmi06nite_34900</name>
</gene>
<dbReference type="Gene3D" id="1.10.10.60">
    <property type="entry name" value="Homeodomain-like"/>
    <property type="match status" value="1"/>
</dbReference>
<comment type="caution">
    <text evidence="6">The sequence shown here is derived from an EMBL/GenBank/DDBJ whole genome shotgun (WGS) entry which is preliminary data.</text>
</comment>
<evidence type="ECO:0000313" key="6">
    <source>
        <dbReference type="EMBL" id="GII30048.1"/>
    </source>
</evidence>
<keyword evidence="2" id="KW-0238">DNA-binding</keyword>
<name>A0A8J3XB14_9ACTN</name>
<sequence>MQVDRDRVVVSLFGDLPDRADPAHPGVVDQDVQPAQPPDCLVDGLTDGVALGLFWAKGYDGTTMADLSSAMNLKPGSIYAAFGSKEGLYEKVLDRYVTTVFTYSDDAVARPTVRDVVEAWLRGAATVTTGEGTTDRCPRGSSRGSWPHTSPRSPRESPSRRRPELRAPTSTR</sequence>
<evidence type="ECO:0000256" key="2">
    <source>
        <dbReference type="ARBA" id="ARBA00023125"/>
    </source>
</evidence>
<dbReference type="PANTHER" id="PTHR47506">
    <property type="entry name" value="TRANSCRIPTIONAL REGULATORY PROTEIN"/>
    <property type="match status" value="1"/>
</dbReference>
<evidence type="ECO:0000259" key="5">
    <source>
        <dbReference type="Pfam" id="PF00440"/>
    </source>
</evidence>
<dbReference type="InterPro" id="IPR001647">
    <property type="entry name" value="HTH_TetR"/>
</dbReference>
<keyword evidence="1" id="KW-0805">Transcription regulation</keyword>
<proteinExistence type="predicted"/>
<dbReference type="SUPFAM" id="SSF46689">
    <property type="entry name" value="Homeodomain-like"/>
    <property type="match status" value="1"/>
</dbReference>
<feature type="compositionally biased region" description="Basic and acidic residues" evidence="4">
    <location>
        <begin position="153"/>
        <end position="165"/>
    </location>
</feature>
<evidence type="ECO:0000256" key="1">
    <source>
        <dbReference type="ARBA" id="ARBA00023015"/>
    </source>
</evidence>
<evidence type="ECO:0000313" key="7">
    <source>
        <dbReference type="Proteomes" id="UP000650628"/>
    </source>
</evidence>
<feature type="region of interest" description="Disordered" evidence="4">
    <location>
        <begin position="129"/>
        <end position="172"/>
    </location>
</feature>
<accession>A0A8J3XB14</accession>
<dbReference type="AlphaFoldDB" id="A0A8J3XB14"/>
<organism evidence="6 7">
    <name type="scientific">Planotetraspora mira</name>
    <dbReference type="NCBI Taxonomy" id="58121"/>
    <lineage>
        <taxon>Bacteria</taxon>
        <taxon>Bacillati</taxon>
        <taxon>Actinomycetota</taxon>
        <taxon>Actinomycetes</taxon>
        <taxon>Streptosporangiales</taxon>
        <taxon>Streptosporangiaceae</taxon>
        <taxon>Planotetraspora</taxon>
    </lineage>
</organism>
<dbReference type="Proteomes" id="UP000650628">
    <property type="component" value="Unassembled WGS sequence"/>
</dbReference>
<keyword evidence="3" id="KW-0804">Transcription</keyword>
<evidence type="ECO:0000256" key="4">
    <source>
        <dbReference type="SAM" id="MobiDB-lite"/>
    </source>
</evidence>
<dbReference type="PANTHER" id="PTHR47506:SF1">
    <property type="entry name" value="HTH-TYPE TRANSCRIPTIONAL REGULATOR YJDC"/>
    <property type="match status" value="1"/>
</dbReference>
<reference evidence="6 7" key="1">
    <citation type="submission" date="2021-01" db="EMBL/GenBank/DDBJ databases">
        <title>Whole genome shotgun sequence of Planotetraspora mira NBRC 15435.</title>
        <authorList>
            <person name="Komaki H."/>
            <person name="Tamura T."/>
        </authorList>
    </citation>
    <scope>NUCLEOTIDE SEQUENCE [LARGE SCALE GENOMIC DNA]</scope>
    <source>
        <strain evidence="6 7">NBRC 15435</strain>
    </source>
</reference>
<protein>
    <recommendedName>
        <fullName evidence="5">HTH tetR-type domain-containing protein</fullName>
    </recommendedName>
</protein>